<evidence type="ECO:0000313" key="2">
    <source>
        <dbReference type="Proteomes" id="UP000327493"/>
    </source>
</evidence>
<sequence length="187" mass="20731">MDPPCSTSHCGAAIRISGTEEDNLTSTETQNNSFLILRNCRDGGVHLFSAIGQTGHSSTGRRIQRDIFLDETTRESLDPSSLLDSKSLPHLCKARQSNQPDKLLLCSKEDEIQTDQTQGPTNAVERTQQTGHKGLSLDQNLAWTTEIVRIEDRGKRQRDSWILPESARSCQKARITGAGGIWDNKLD</sequence>
<proteinExistence type="predicted"/>
<gene>
    <name evidence="1" type="ORF">FQN60_008976</name>
</gene>
<protein>
    <submittedName>
        <fullName evidence="1">Uncharacterized protein</fullName>
    </submittedName>
</protein>
<comment type="caution">
    <text evidence="1">The sequence shown here is derived from an EMBL/GenBank/DDBJ whole genome shotgun (WGS) entry which is preliminary data.</text>
</comment>
<organism evidence="1 2">
    <name type="scientific">Etheostoma spectabile</name>
    <name type="common">orangethroat darter</name>
    <dbReference type="NCBI Taxonomy" id="54343"/>
    <lineage>
        <taxon>Eukaryota</taxon>
        <taxon>Metazoa</taxon>
        <taxon>Chordata</taxon>
        <taxon>Craniata</taxon>
        <taxon>Vertebrata</taxon>
        <taxon>Euteleostomi</taxon>
        <taxon>Actinopterygii</taxon>
        <taxon>Neopterygii</taxon>
        <taxon>Teleostei</taxon>
        <taxon>Neoteleostei</taxon>
        <taxon>Acanthomorphata</taxon>
        <taxon>Eupercaria</taxon>
        <taxon>Perciformes</taxon>
        <taxon>Percoidei</taxon>
        <taxon>Percidae</taxon>
        <taxon>Etheostomatinae</taxon>
        <taxon>Etheostoma</taxon>
    </lineage>
</organism>
<evidence type="ECO:0000313" key="1">
    <source>
        <dbReference type="EMBL" id="KAA8582236.1"/>
    </source>
</evidence>
<keyword evidence="2" id="KW-1185">Reference proteome</keyword>
<accession>A0A5J5CNN0</accession>
<name>A0A5J5CNN0_9PERO</name>
<reference evidence="1 2" key="1">
    <citation type="submission" date="2019-08" db="EMBL/GenBank/DDBJ databases">
        <title>A chromosome-level genome assembly, high-density linkage maps, and genome scans reveal the genomic architecture of hybrid incompatibilities underlying speciation via character displacement in darters (Percidae: Etheostominae).</title>
        <authorList>
            <person name="Moran R.L."/>
            <person name="Catchen J.M."/>
            <person name="Fuller R.C."/>
        </authorList>
    </citation>
    <scope>NUCLEOTIDE SEQUENCE [LARGE SCALE GENOMIC DNA]</scope>
    <source>
        <strain evidence="1">EspeVRDwgs_2016</strain>
        <tissue evidence="1">Muscle</tissue>
    </source>
</reference>
<dbReference type="EMBL" id="VOFY01000020">
    <property type="protein sequence ID" value="KAA8582236.1"/>
    <property type="molecule type" value="Genomic_DNA"/>
</dbReference>
<dbReference type="Proteomes" id="UP000327493">
    <property type="component" value="Chromosome 20"/>
</dbReference>
<dbReference type="AlphaFoldDB" id="A0A5J5CNN0"/>